<evidence type="ECO:0000313" key="2">
    <source>
        <dbReference type="Proteomes" id="UP001597368"/>
    </source>
</evidence>
<protein>
    <submittedName>
        <fullName evidence="1">Uncharacterized protein</fullName>
    </submittedName>
</protein>
<gene>
    <name evidence="1" type="ORF">ACFSKW_06125</name>
</gene>
<name>A0ABW4SNA8_9ACTN</name>
<organism evidence="1 2">
    <name type="scientific">Nonomuraea mangrovi</name>
    <dbReference type="NCBI Taxonomy" id="2316207"/>
    <lineage>
        <taxon>Bacteria</taxon>
        <taxon>Bacillati</taxon>
        <taxon>Actinomycetota</taxon>
        <taxon>Actinomycetes</taxon>
        <taxon>Streptosporangiales</taxon>
        <taxon>Streptosporangiaceae</taxon>
        <taxon>Nonomuraea</taxon>
    </lineage>
</organism>
<comment type="caution">
    <text evidence="1">The sequence shown here is derived from an EMBL/GenBank/DDBJ whole genome shotgun (WGS) entry which is preliminary data.</text>
</comment>
<proteinExistence type="predicted"/>
<keyword evidence="2" id="KW-1185">Reference proteome</keyword>
<reference evidence="2" key="1">
    <citation type="journal article" date="2019" name="Int. J. Syst. Evol. Microbiol.">
        <title>The Global Catalogue of Microorganisms (GCM) 10K type strain sequencing project: providing services to taxonomists for standard genome sequencing and annotation.</title>
        <authorList>
            <consortium name="The Broad Institute Genomics Platform"/>
            <consortium name="The Broad Institute Genome Sequencing Center for Infectious Disease"/>
            <person name="Wu L."/>
            <person name="Ma J."/>
        </authorList>
    </citation>
    <scope>NUCLEOTIDE SEQUENCE [LARGE SCALE GENOMIC DNA]</scope>
    <source>
        <strain evidence="2">ICMP 6774ER</strain>
    </source>
</reference>
<dbReference type="EMBL" id="JBHUFV010000007">
    <property type="protein sequence ID" value="MFD1931053.1"/>
    <property type="molecule type" value="Genomic_DNA"/>
</dbReference>
<dbReference type="RefSeq" id="WP_379570044.1">
    <property type="nucleotide sequence ID" value="NZ_JBHUFV010000007.1"/>
</dbReference>
<accession>A0ABW4SNA8</accession>
<dbReference type="Proteomes" id="UP001597368">
    <property type="component" value="Unassembled WGS sequence"/>
</dbReference>
<sequence>MIYALFPAIGERVRALFTETWGATVGVQQSLFGPEPSAAVTKPMGDHLHRLKALILVKAAPNPSHTHGETVCVAGIRTDLQAAGWLRLYPVNVRALDDPNAFRKYDVIEFDARPARNDPRCESWRPVLTTIRTVGRLKSWRQRAAWIDEHVGDSMCDLLDAVRDHPPARSLAAIRPREIDGITIDAHPGWTPEEQAKITNYVAQLGLFGDTSRRALEAPRFKAWYRYRCGSRRCRGHRQGLIDWEFVAHQRRLSGWDDASAKAELRSRWLDGMCGDDKDTVFYVGNQAKRQHVFSVLGLFYPSR</sequence>
<evidence type="ECO:0000313" key="1">
    <source>
        <dbReference type="EMBL" id="MFD1931053.1"/>
    </source>
</evidence>